<protein>
    <submittedName>
        <fullName evidence="2">Uncharacterized protein</fullName>
    </submittedName>
</protein>
<evidence type="ECO:0000256" key="1">
    <source>
        <dbReference type="SAM" id="MobiDB-lite"/>
    </source>
</evidence>
<reference evidence="2" key="1">
    <citation type="journal article" date="2021" name="PeerJ">
        <title>Extensive microbial diversity within the chicken gut microbiome revealed by metagenomics and culture.</title>
        <authorList>
            <person name="Gilroy R."/>
            <person name="Ravi A."/>
            <person name="Getino M."/>
            <person name="Pursley I."/>
            <person name="Horton D.L."/>
            <person name="Alikhan N.F."/>
            <person name="Baker D."/>
            <person name="Gharbi K."/>
            <person name="Hall N."/>
            <person name="Watson M."/>
            <person name="Adriaenssens E.M."/>
            <person name="Foster-Nyarko E."/>
            <person name="Jarju S."/>
            <person name="Secka A."/>
            <person name="Antonio M."/>
            <person name="Oren A."/>
            <person name="Chaudhuri R.R."/>
            <person name="La Ragione R."/>
            <person name="Hildebrand F."/>
            <person name="Pallen M.J."/>
        </authorList>
    </citation>
    <scope>NUCLEOTIDE SEQUENCE</scope>
    <source>
        <strain evidence="2">ChiHjej12B11-9795</strain>
    </source>
</reference>
<name>A0A9D2HVA6_9BACE</name>
<feature type="compositionally biased region" description="Low complexity" evidence="1">
    <location>
        <begin position="194"/>
        <end position="205"/>
    </location>
</feature>
<reference evidence="2" key="2">
    <citation type="submission" date="2021-04" db="EMBL/GenBank/DDBJ databases">
        <authorList>
            <person name="Gilroy R."/>
        </authorList>
    </citation>
    <scope>NUCLEOTIDE SEQUENCE</scope>
    <source>
        <strain evidence="2">ChiHjej12B11-9795</strain>
    </source>
</reference>
<organism evidence="2 3">
    <name type="scientific">Candidatus Bacteroides avicola</name>
    <dbReference type="NCBI Taxonomy" id="2838468"/>
    <lineage>
        <taxon>Bacteria</taxon>
        <taxon>Pseudomonadati</taxon>
        <taxon>Bacteroidota</taxon>
        <taxon>Bacteroidia</taxon>
        <taxon>Bacteroidales</taxon>
        <taxon>Bacteroidaceae</taxon>
        <taxon>Bacteroides</taxon>
    </lineage>
</organism>
<feature type="region of interest" description="Disordered" evidence="1">
    <location>
        <begin position="194"/>
        <end position="223"/>
    </location>
</feature>
<sequence length="223" mass="25718">MTRQDFVIKVAKINKILGELKYGIDIDTILDFSFLTPQLLMLAEWTADIQQYISQEPSPSLARQITSIGYTDEIKKYLAKHKEDITPTACVTLLIDSIKRLQSLFEICRQYQREEKGQYKDLVETLANEQVATLLQRAVDAGLLDNHFQPTPDTKTLQLRVIAFAVSSICKFPRIYVDFEKQWSHTTSYRISTTRKSLTTRTETSCMRRSGRTRKRSSGNRRA</sequence>
<dbReference type="Proteomes" id="UP000823862">
    <property type="component" value="Unassembled WGS sequence"/>
</dbReference>
<dbReference type="AlphaFoldDB" id="A0A9D2HVA6"/>
<accession>A0A9D2HVA6</accession>
<proteinExistence type="predicted"/>
<feature type="compositionally biased region" description="Basic residues" evidence="1">
    <location>
        <begin position="209"/>
        <end position="223"/>
    </location>
</feature>
<evidence type="ECO:0000313" key="2">
    <source>
        <dbReference type="EMBL" id="HJA85635.1"/>
    </source>
</evidence>
<evidence type="ECO:0000313" key="3">
    <source>
        <dbReference type="Proteomes" id="UP000823862"/>
    </source>
</evidence>
<dbReference type="EMBL" id="DWZI01000032">
    <property type="protein sequence ID" value="HJA85635.1"/>
    <property type="molecule type" value="Genomic_DNA"/>
</dbReference>
<comment type="caution">
    <text evidence="2">The sequence shown here is derived from an EMBL/GenBank/DDBJ whole genome shotgun (WGS) entry which is preliminary data.</text>
</comment>
<gene>
    <name evidence="2" type="ORF">H9950_05495</name>
</gene>